<dbReference type="PANTHER" id="PTHR47870:SF1">
    <property type="entry name" value="CYTOCHROME C-TYPE BIOGENESIS PROTEIN CCMH"/>
    <property type="match status" value="1"/>
</dbReference>
<dbReference type="InterPro" id="IPR011990">
    <property type="entry name" value="TPR-like_helical_dom_sf"/>
</dbReference>
<dbReference type="PROSITE" id="PS50005">
    <property type="entry name" value="TPR"/>
    <property type="match status" value="1"/>
</dbReference>
<dbReference type="InterPro" id="IPR019734">
    <property type="entry name" value="TPR_rpt"/>
</dbReference>
<comment type="caution">
    <text evidence="8">The sequence shown here is derived from an EMBL/GenBank/DDBJ whole genome shotgun (WGS) entry which is preliminary data.</text>
</comment>
<dbReference type="Pfam" id="PF23914">
    <property type="entry name" value="TPR_CcmH_CycH"/>
    <property type="match status" value="1"/>
</dbReference>
<keyword evidence="5" id="KW-0812">Transmembrane</keyword>
<dbReference type="InterPro" id="IPR056413">
    <property type="entry name" value="TPR_CcmH_CycH"/>
</dbReference>
<dbReference type="Pfam" id="PF23892">
    <property type="entry name" value="Ig_CycH"/>
    <property type="match status" value="1"/>
</dbReference>
<evidence type="ECO:0000313" key="8">
    <source>
        <dbReference type="EMBL" id="MBB1087540.1"/>
    </source>
</evidence>
<keyword evidence="2" id="KW-0201">Cytochrome c-type biogenesis</keyword>
<evidence type="ECO:0000313" key="9">
    <source>
        <dbReference type="Proteomes" id="UP000552587"/>
    </source>
</evidence>
<protein>
    <submittedName>
        <fullName evidence="8">Tetratricopeptide repeat protein</fullName>
    </submittedName>
</protein>
<evidence type="ECO:0000256" key="2">
    <source>
        <dbReference type="ARBA" id="ARBA00022748"/>
    </source>
</evidence>
<dbReference type="GO" id="GO:0005886">
    <property type="term" value="C:plasma membrane"/>
    <property type="evidence" value="ECO:0007669"/>
    <property type="project" value="TreeGrafter"/>
</dbReference>
<dbReference type="RefSeq" id="WP_182668323.1">
    <property type="nucleotide sequence ID" value="NZ_JACHTE010000002.1"/>
</dbReference>
<name>A0A7W3YDR4_9GAMM</name>
<feature type="transmembrane region" description="Helical" evidence="5">
    <location>
        <begin position="36"/>
        <end position="59"/>
    </location>
</feature>
<feature type="transmembrane region" description="Helical" evidence="5">
    <location>
        <begin position="6"/>
        <end position="24"/>
    </location>
</feature>
<sequence length="338" mass="35089">MTTQASLFVLAAVVLAVLSLAWVLSPLWRQSRATGLALVAALLVLTGSLYFVLGTPAALDPSARRNEMPATLDDAIAQLEAKLAEDPAQPEGWRLLANAYLTQGNTGKAGQAFAKALSQSPDDPDLLAEAAEARAMADPERRFDGAAVSMLERAVELQPMHQRARWFLGIARRQAGDARAAAETWAPLLGAVDASTARPLREQIALARQEAGLPPLADDAGAPPPGITVSVSLDPAVGADVPGNATLFVIARQPGGPPMPVAVKRLPASQLPTTVTLGDGDSPMPTMKLSQLERVELVARISRSGNATPAPGDLASSPVQVDLGDGAKAALLIDQAVP</sequence>
<feature type="domain" description="Cytochrome c-type biogenesis protein H Ig-like" evidence="6">
    <location>
        <begin position="227"/>
        <end position="334"/>
    </location>
</feature>
<evidence type="ECO:0000256" key="5">
    <source>
        <dbReference type="SAM" id="Phobius"/>
    </source>
</evidence>
<evidence type="ECO:0000256" key="4">
    <source>
        <dbReference type="PROSITE-ProRule" id="PRU00339"/>
    </source>
</evidence>
<feature type="repeat" description="TPR" evidence="4">
    <location>
        <begin position="90"/>
        <end position="123"/>
    </location>
</feature>
<reference evidence="8 9" key="1">
    <citation type="submission" date="2020-07" db="EMBL/GenBank/DDBJ databases">
        <authorList>
            <person name="Xu S."/>
            <person name="Li A."/>
        </authorList>
    </citation>
    <scope>NUCLEOTIDE SEQUENCE [LARGE SCALE GENOMIC DNA]</scope>
    <source>
        <strain evidence="8 9">SG-8</strain>
    </source>
</reference>
<dbReference type="InterPro" id="IPR051263">
    <property type="entry name" value="C-type_cytochrome_biogenesis"/>
</dbReference>
<keyword evidence="1" id="KW-0677">Repeat</keyword>
<dbReference type="Gene3D" id="1.25.40.10">
    <property type="entry name" value="Tetratricopeptide repeat domain"/>
    <property type="match status" value="1"/>
</dbReference>
<organism evidence="8 9">
    <name type="scientific">Marilutibacter penaei</name>
    <dbReference type="NCBI Taxonomy" id="2759900"/>
    <lineage>
        <taxon>Bacteria</taxon>
        <taxon>Pseudomonadati</taxon>
        <taxon>Pseudomonadota</taxon>
        <taxon>Gammaproteobacteria</taxon>
        <taxon>Lysobacterales</taxon>
        <taxon>Lysobacteraceae</taxon>
        <taxon>Marilutibacter</taxon>
    </lineage>
</organism>
<dbReference type="InterPro" id="IPR056412">
    <property type="entry name" value="Ig_CycH"/>
</dbReference>
<keyword evidence="5" id="KW-1133">Transmembrane helix</keyword>
<keyword evidence="3 4" id="KW-0802">TPR repeat</keyword>
<dbReference type="SUPFAM" id="SSF48452">
    <property type="entry name" value="TPR-like"/>
    <property type="match status" value="1"/>
</dbReference>
<evidence type="ECO:0000256" key="1">
    <source>
        <dbReference type="ARBA" id="ARBA00022737"/>
    </source>
</evidence>
<dbReference type="AlphaFoldDB" id="A0A7W3YDR4"/>
<keyword evidence="5" id="KW-0472">Membrane</keyword>
<dbReference type="GO" id="GO:0017004">
    <property type="term" value="P:cytochrome complex assembly"/>
    <property type="evidence" value="ECO:0007669"/>
    <property type="project" value="UniProtKB-KW"/>
</dbReference>
<proteinExistence type="predicted"/>
<evidence type="ECO:0000259" key="6">
    <source>
        <dbReference type="Pfam" id="PF23892"/>
    </source>
</evidence>
<gene>
    <name evidence="8" type="ORF">H4F99_03450</name>
</gene>
<dbReference type="PANTHER" id="PTHR47870">
    <property type="entry name" value="CYTOCHROME C-TYPE BIOGENESIS PROTEIN CCMH"/>
    <property type="match status" value="1"/>
</dbReference>
<dbReference type="EMBL" id="JACHTE010000002">
    <property type="protein sequence ID" value="MBB1087540.1"/>
    <property type="molecule type" value="Genomic_DNA"/>
</dbReference>
<dbReference type="Proteomes" id="UP000552587">
    <property type="component" value="Unassembled WGS sequence"/>
</dbReference>
<evidence type="ECO:0000259" key="7">
    <source>
        <dbReference type="Pfam" id="PF23914"/>
    </source>
</evidence>
<keyword evidence="9" id="KW-1185">Reference proteome</keyword>
<accession>A0A7W3YDR4</accession>
<feature type="domain" description="Cytochrome c-type biogenesis protein H TPR" evidence="7">
    <location>
        <begin position="79"/>
        <end position="196"/>
    </location>
</feature>
<evidence type="ECO:0000256" key="3">
    <source>
        <dbReference type="ARBA" id="ARBA00022803"/>
    </source>
</evidence>